<dbReference type="PANTHER" id="PTHR13847:SF289">
    <property type="entry name" value="GLYCINE OXIDASE"/>
    <property type="match status" value="1"/>
</dbReference>
<dbReference type="OrthoDB" id="9806257at2"/>
<evidence type="ECO:0000259" key="2">
    <source>
        <dbReference type="Pfam" id="PF01266"/>
    </source>
</evidence>
<gene>
    <name evidence="3" type="ORF">BN10_130096</name>
</gene>
<organism evidence="3 4">
    <name type="scientific">Phycicoccus elongatus Lp2</name>
    <dbReference type="NCBI Taxonomy" id="1193181"/>
    <lineage>
        <taxon>Bacteria</taxon>
        <taxon>Bacillati</taxon>
        <taxon>Actinomycetota</taxon>
        <taxon>Actinomycetes</taxon>
        <taxon>Micrococcales</taxon>
        <taxon>Intrasporangiaceae</taxon>
        <taxon>Phycicoccus</taxon>
    </lineage>
</organism>
<dbReference type="AlphaFoldDB" id="N0DY49"/>
<accession>N0DY49</accession>
<protein>
    <submittedName>
        <fullName evidence="3">D-amino-acid dehydrogenase</fullName>
        <ecNumber evidence="3">1.4.99.1</ecNumber>
    </submittedName>
</protein>
<dbReference type="EC" id="1.4.99.1" evidence="3"/>
<dbReference type="InterPro" id="IPR036188">
    <property type="entry name" value="FAD/NAD-bd_sf"/>
</dbReference>
<sequence length="418" mass="44782">MSHTTTPPQRIAVIGAGMVGLSTAWYLQEQGAEVSVIESTSVAAGSSWGNAGWLTPGITTPLPEPAVLRTGIRAVLSPSSPVYVPPKVDANLARFVAGFTRNSTAARWRRNMAALVPVNRMALDAFDELSAGGVQEPTRQASSFIAAYQRVEQRRTLLEEIEHIGHAGQEMSFEALTGDEARAIEPVLSDEIRAAILLKDQRFIDPGAYVAALAAAVEARGGQILTGLEVMAVDDRGESVILRGTRGWAQSFDSVVLATGAWLGEHARQFGVRQVVQAGRGYSFSVKVDDLPAGPVYLPAARVACTPIGDRLRVAGMMEFRRPEEALDQRRIQAIVEAARPLLRGVDLDDRTDEWVGSRPCTVDGLPLIGATRSPRVHVAGGHSMWGITLGPVTGKLLAEQIMTGTTPAELAPFDPLR</sequence>
<evidence type="ECO:0000313" key="3">
    <source>
        <dbReference type="EMBL" id="CCH69082.1"/>
    </source>
</evidence>
<reference evidence="3 4" key="1">
    <citation type="journal article" date="2013" name="ISME J.">
        <title>A metabolic model for members of the genus Tetrasphaera involved in enhanced biological phosphorus removal.</title>
        <authorList>
            <person name="Kristiansen R."/>
            <person name="Nguyen H.T.T."/>
            <person name="Saunders A.M."/>
            <person name="Nielsen J.L."/>
            <person name="Wimmer R."/>
            <person name="Le V.Q."/>
            <person name="McIlroy S.J."/>
            <person name="Petrovski S."/>
            <person name="Seviour R.J."/>
            <person name="Calteau A."/>
            <person name="Nielsen K.L."/>
            <person name="Nielsen P.H."/>
        </authorList>
    </citation>
    <scope>NUCLEOTIDE SEQUENCE [LARGE SCALE GENOMIC DNA]</scope>
    <source>
        <strain evidence="3 4">Lp2</strain>
    </source>
</reference>
<evidence type="ECO:0000313" key="4">
    <source>
        <dbReference type="Proteomes" id="UP000013167"/>
    </source>
</evidence>
<dbReference type="GO" id="GO:0016491">
    <property type="term" value="F:oxidoreductase activity"/>
    <property type="evidence" value="ECO:0007669"/>
    <property type="project" value="UniProtKB-KW"/>
</dbReference>
<evidence type="ECO:0000256" key="1">
    <source>
        <dbReference type="ARBA" id="ARBA00023002"/>
    </source>
</evidence>
<dbReference type="Gene3D" id="3.50.50.60">
    <property type="entry name" value="FAD/NAD(P)-binding domain"/>
    <property type="match status" value="2"/>
</dbReference>
<dbReference type="GO" id="GO:0005737">
    <property type="term" value="C:cytoplasm"/>
    <property type="evidence" value="ECO:0007669"/>
    <property type="project" value="TreeGrafter"/>
</dbReference>
<dbReference type="InterPro" id="IPR006076">
    <property type="entry name" value="FAD-dep_OxRdtase"/>
</dbReference>
<dbReference type="HOGENOM" id="CLU_007884_9_0_11"/>
<comment type="caution">
    <text evidence="3">The sequence shown here is derived from an EMBL/GenBank/DDBJ whole genome shotgun (WGS) entry which is preliminary data.</text>
</comment>
<keyword evidence="1 3" id="KW-0560">Oxidoreductase</keyword>
<proteinExistence type="predicted"/>
<dbReference type="STRING" id="1193181.BN10_130096"/>
<keyword evidence="4" id="KW-1185">Reference proteome</keyword>
<feature type="domain" description="FAD dependent oxidoreductase" evidence="2">
    <location>
        <begin position="10"/>
        <end position="400"/>
    </location>
</feature>
<dbReference type="eggNOG" id="COG0665">
    <property type="taxonomic scope" value="Bacteria"/>
</dbReference>
<dbReference type="EMBL" id="CAIZ01000035">
    <property type="protein sequence ID" value="CCH69082.1"/>
    <property type="molecule type" value="Genomic_DNA"/>
</dbReference>
<dbReference type="SUPFAM" id="SSF51905">
    <property type="entry name" value="FAD/NAD(P)-binding domain"/>
    <property type="match status" value="1"/>
</dbReference>
<name>N0DY49_9MICO</name>
<dbReference type="Pfam" id="PF01266">
    <property type="entry name" value="DAO"/>
    <property type="match status" value="1"/>
</dbReference>
<dbReference type="PANTHER" id="PTHR13847">
    <property type="entry name" value="SARCOSINE DEHYDROGENASE-RELATED"/>
    <property type="match status" value="1"/>
</dbReference>
<dbReference type="SUPFAM" id="SSF54373">
    <property type="entry name" value="FAD-linked reductases, C-terminal domain"/>
    <property type="match status" value="1"/>
</dbReference>
<dbReference type="RefSeq" id="WP_010849337.1">
    <property type="nucleotide sequence ID" value="NZ_HF570956.1"/>
</dbReference>
<dbReference type="Gene3D" id="3.30.9.10">
    <property type="entry name" value="D-Amino Acid Oxidase, subunit A, domain 2"/>
    <property type="match status" value="1"/>
</dbReference>
<dbReference type="Proteomes" id="UP000013167">
    <property type="component" value="Unassembled WGS sequence"/>
</dbReference>